<dbReference type="GO" id="GO:0004827">
    <property type="term" value="F:proline-tRNA ligase activity"/>
    <property type="evidence" value="ECO:0007669"/>
    <property type="project" value="UniProtKB-EC"/>
</dbReference>
<dbReference type="HAMAP" id="MF_01569">
    <property type="entry name" value="Pro_tRNA_synth_type1"/>
    <property type="match status" value="1"/>
</dbReference>
<dbReference type="GO" id="GO:0002161">
    <property type="term" value="F:aminoacyl-tRNA deacylase activity"/>
    <property type="evidence" value="ECO:0007669"/>
    <property type="project" value="InterPro"/>
</dbReference>
<evidence type="ECO:0000256" key="16">
    <source>
        <dbReference type="ARBA" id="ARBA00022723"/>
    </source>
</evidence>
<dbReference type="Gene3D" id="1.10.1740.10">
    <property type="match status" value="1"/>
</dbReference>
<keyword evidence="21" id="KW-0521">NADP</keyword>
<dbReference type="GO" id="GO:0004222">
    <property type="term" value="F:metalloendopeptidase activity"/>
    <property type="evidence" value="ECO:0007669"/>
    <property type="project" value="InterPro"/>
</dbReference>
<proteinExistence type="inferred from homology"/>
<dbReference type="InterPro" id="IPR002314">
    <property type="entry name" value="aa-tRNA-synt_IIb"/>
</dbReference>
<dbReference type="InterPro" id="IPR013644">
    <property type="entry name" value="DXP_reductoisomerase_C"/>
</dbReference>
<evidence type="ECO:0000256" key="23">
    <source>
        <dbReference type="ARBA" id="ARBA00022989"/>
    </source>
</evidence>
<evidence type="ECO:0000256" key="12">
    <source>
        <dbReference type="ARBA" id="ARBA00022490"/>
    </source>
</evidence>
<dbReference type="EC" id="1.1.1.267" evidence="10"/>
<keyword evidence="26" id="KW-0472">Membrane</keyword>
<evidence type="ECO:0000256" key="25">
    <source>
        <dbReference type="ARBA" id="ARBA00023049"/>
    </source>
</evidence>
<dbReference type="Gene3D" id="2.30.42.10">
    <property type="match status" value="1"/>
</dbReference>
<dbReference type="Pfam" id="PF00587">
    <property type="entry name" value="tRNA-synt_2b"/>
    <property type="match status" value="1"/>
</dbReference>
<evidence type="ECO:0000256" key="11">
    <source>
        <dbReference type="ARBA" id="ARBA00012831"/>
    </source>
</evidence>
<keyword evidence="36" id="KW-1185">Reference proteome</keyword>
<keyword evidence="13" id="KW-0436">Ligase</keyword>
<evidence type="ECO:0000256" key="32">
    <source>
        <dbReference type="ARBA" id="ARBA00047671"/>
    </source>
</evidence>
<dbReference type="SUPFAM" id="SSF52954">
    <property type="entry name" value="Class II aaRS ABD-related"/>
    <property type="match status" value="1"/>
</dbReference>
<protein>
    <recommendedName>
        <fullName evidence="31">PrdX deacylase domain-containing protein 1</fullName>
        <ecNumber evidence="10">1.1.1.267</ecNumber>
        <ecNumber evidence="11">6.1.1.15</ecNumber>
    </recommendedName>
    <alternativeName>
        <fullName evidence="30">Prolyl-tRNA synthetase</fullName>
    </alternativeName>
</protein>
<dbReference type="Pfam" id="PF13288">
    <property type="entry name" value="DXPR_C"/>
    <property type="match status" value="1"/>
</dbReference>
<dbReference type="InterPro" id="IPR004387">
    <property type="entry name" value="Pept_M50_Zn"/>
</dbReference>
<evidence type="ECO:0000256" key="14">
    <source>
        <dbReference type="ARBA" id="ARBA00022670"/>
    </source>
</evidence>
<evidence type="ECO:0000256" key="10">
    <source>
        <dbReference type="ARBA" id="ARBA00012366"/>
    </source>
</evidence>
<keyword evidence="18" id="KW-0378">Hydrolase</keyword>
<keyword evidence="16" id="KW-0479">Metal-binding</keyword>
<dbReference type="InterPro" id="IPR026877">
    <property type="entry name" value="DXPR_C"/>
</dbReference>
<comment type="cofactor">
    <cofactor evidence="3">
        <name>Zn(2+)</name>
        <dbReference type="ChEBI" id="CHEBI:29105"/>
    </cofactor>
</comment>
<comment type="catalytic activity">
    <reaction evidence="32">
        <text>tRNA(Pro) + L-proline + ATP = L-prolyl-tRNA(Pro) + AMP + diphosphate</text>
        <dbReference type="Rhea" id="RHEA:14305"/>
        <dbReference type="Rhea" id="RHEA-COMP:9700"/>
        <dbReference type="Rhea" id="RHEA-COMP:9702"/>
        <dbReference type="ChEBI" id="CHEBI:30616"/>
        <dbReference type="ChEBI" id="CHEBI:33019"/>
        <dbReference type="ChEBI" id="CHEBI:60039"/>
        <dbReference type="ChEBI" id="CHEBI:78442"/>
        <dbReference type="ChEBI" id="CHEBI:78532"/>
        <dbReference type="ChEBI" id="CHEBI:456215"/>
        <dbReference type="EC" id="6.1.1.15"/>
    </reaction>
</comment>
<comment type="subcellular location">
    <subcellularLocation>
        <location evidence="5">Cytoplasm</location>
    </subcellularLocation>
    <subcellularLocation>
        <location evidence="4">Membrane</location>
        <topology evidence="4">Multi-pass membrane protein</topology>
    </subcellularLocation>
</comment>
<comment type="catalytic activity">
    <reaction evidence="33">
        <text>2-C-methyl-D-erythritol 4-phosphate + NADP(+) = 1-deoxy-D-xylulose 5-phosphate + NADPH + H(+)</text>
        <dbReference type="Rhea" id="RHEA:13717"/>
        <dbReference type="ChEBI" id="CHEBI:15378"/>
        <dbReference type="ChEBI" id="CHEBI:57783"/>
        <dbReference type="ChEBI" id="CHEBI:57792"/>
        <dbReference type="ChEBI" id="CHEBI:58262"/>
        <dbReference type="ChEBI" id="CHEBI:58349"/>
        <dbReference type="EC" id="1.1.1.267"/>
    </reaction>
    <physiologicalReaction direction="right-to-left" evidence="33">
        <dbReference type="Rhea" id="RHEA:13719"/>
    </physiologicalReaction>
</comment>
<evidence type="ECO:0000256" key="15">
    <source>
        <dbReference type="ARBA" id="ARBA00022692"/>
    </source>
</evidence>
<dbReference type="Gene3D" id="3.30.930.10">
    <property type="entry name" value="Bira Bifunctional Protein, Domain 2"/>
    <property type="match status" value="2"/>
</dbReference>
<dbReference type="InterPro" id="IPR041489">
    <property type="entry name" value="PDZ_6"/>
</dbReference>
<keyword evidence="20" id="KW-0067">ATP-binding</keyword>
<evidence type="ECO:0000256" key="30">
    <source>
        <dbReference type="ARBA" id="ARBA00029731"/>
    </source>
</evidence>
<dbReference type="PANTHER" id="PTHR30525:SF0">
    <property type="entry name" value="1-DEOXY-D-XYLULOSE 5-PHOSPHATE REDUCTOISOMERASE, CHLOROPLASTIC"/>
    <property type="match status" value="1"/>
</dbReference>
<evidence type="ECO:0000256" key="29">
    <source>
        <dbReference type="ARBA" id="ARBA00023229"/>
    </source>
</evidence>
<dbReference type="NCBIfam" id="TIGR00243">
    <property type="entry name" value="Dxr"/>
    <property type="match status" value="1"/>
</dbReference>
<evidence type="ECO:0000256" key="6">
    <source>
        <dbReference type="ARBA" id="ARBA00005094"/>
    </source>
</evidence>
<keyword evidence="24" id="KW-0560">Oxidoreductase</keyword>
<dbReference type="SUPFAM" id="SSF55826">
    <property type="entry name" value="YbaK/ProRS associated domain"/>
    <property type="match status" value="1"/>
</dbReference>
<feature type="domain" description="Aminoacyl-transfer RNA synthetases class-II family profile" evidence="34">
    <location>
        <begin position="617"/>
        <end position="1028"/>
    </location>
</feature>
<dbReference type="PRINTS" id="PR01046">
    <property type="entry name" value="TRNASYNTHPRO"/>
</dbReference>
<dbReference type="NCBIfam" id="TIGR00054">
    <property type="entry name" value="RIP metalloprotease RseP"/>
    <property type="match status" value="1"/>
</dbReference>
<dbReference type="InterPro" id="IPR036621">
    <property type="entry name" value="Anticodon-bd_dom_sf"/>
</dbReference>
<evidence type="ECO:0000256" key="22">
    <source>
        <dbReference type="ARBA" id="ARBA00022917"/>
    </source>
</evidence>
<dbReference type="InterPro" id="IPR036291">
    <property type="entry name" value="NAD(P)-bd_dom_sf"/>
</dbReference>
<dbReference type="CDD" id="cd00861">
    <property type="entry name" value="ProRS_anticodon_short"/>
    <property type="match status" value="1"/>
</dbReference>
<dbReference type="HAMAP" id="MF_00183">
    <property type="entry name" value="DXP_reductoisom"/>
    <property type="match status" value="1"/>
</dbReference>
<evidence type="ECO:0000256" key="24">
    <source>
        <dbReference type="ARBA" id="ARBA00023002"/>
    </source>
</evidence>
<evidence type="ECO:0000256" key="2">
    <source>
        <dbReference type="ARBA" id="ARBA00001946"/>
    </source>
</evidence>
<dbReference type="InterPro" id="IPR023717">
    <property type="entry name" value="Pro-tRNA-Synthase_IIa_type1"/>
</dbReference>
<name>A0A835FZQ5_SPOEX</name>
<dbReference type="GO" id="GO:0016020">
    <property type="term" value="C:membrane"/>
    <property type="evidence" value="ECO:0007669"/>
    <property type="project" value="UniProtKB-SubCell"/>
</dbReference>
<dbReference type="InterPro" id="IPR003821">
    <property type="entry name" value="DXP_reductoisomerase"/>
</dbReference>
<dbReference type="InterPro" id="IPR008915">
    <property type="entry name" value="Peptidase_M50"/>
</dbReference>
<keyword evidence="22" id="KW-0648">Protein biosynthesis</keyword>
<dbReference type="GO" id="GO:0005524">
    <property type="term" value="F:ATP binding"/>
    <property type="evidence" value="ECO:0007669"/>
    <property type="project" value="UniProtKB-KW"/>
</dbReference>
<dbReference type="SUPFAM" id="SSF69055">
    <property type="entry name" value="1-deoxy-D-xylulose-5-phosphate reductoisomerase, C-terminal domain"/>
    <property type="match status" value="1"/>
</dbReference>
<evidence type="ECO:0000313" key="36">
    <source>
        <dbReference type="Proteomes" id="UP000648187"/>
    </source>
</evidence>
<dbReference type="GO" id="GO:0006433">
    <property type="term" value="P:prolyl-tRNA aminoacylation"/>
    <property type="evidence" value="ECO:0007669"/>
    <property type="project" value="InterPro"/>
</dbReference>
<dbReference type="GO" id="GO:0030604">
    <property type="term" value="F:1-deoxy-D-xylulose-5-phosphate reductoisomerase activity"/>
    <property type="evidence" value="ECO:0007669"/>
    <property type="project" value="UniProtKB-EC"/>
</dbReference>
<comment type="cofactor">
    <cofactor evidence="2">
        <name>Mg(2+)</name>
        <dbReference type="ChEBI" id="CHEBI:18420"/>
    </cofactor>
</comment>
<keyword evidence="17" id="KW-0547">Nucleotide-binding</keyword>
<dbReference type="EMBL" id="JACKWZ010001023">
    <property type="protein sequence ID" value="KAF9404289.1"/>
    <property type="molecule type" value="Genomic_DNA"/>
</dbReference>
<keyword evidence="23" id="KW-1133">Transmembrane helix</keyword>
<dbReference type="EC" id="6.1.1.15" evidence="11"/>
<keyword evidence="25" id="KW-0482">Metalloprotease</keyword>
<dbReference type="NCBIfam" id="TIGR00409">
    <property type="entry name" value="proS_fam_II"/>
    <property type="match status" value="1"/>
</dbReference>
<sequence length="1133" mass="126330">YPELFEIASLTFHANIEKGISLIKQLQPQFVGVGSEETKAVLSRQFPTIEFGVGETGLVQAATLESVNVVLTAVSGSIGLKPTMAAIEAGKDIALANKETLVMAGKWVMAAAKKYQVSILPVDSEHSAIFQCLEGQKPENLKELVITASGGSFRDLTRLELKSVTLEQALKHPNWSMGQKITIDSATMMNKGLEVIEAHWLFGTDYDKIKVVLHKESIVHSMVVLKDGAYLAQLGPSDMREPIQYALTYPERLPIKNEKEFDLTKMGQLHFEPMDLERFPMLGLAFKVGINGGSYPTVYNAANEIAATAFIEGRISYLQIEDFVQRAVENHTETTEVTLDDVIAIDQQTRAIVERWIKEEVFGILVLVHEFGHFFFAKRSGILVREFAIGMGPKIFAHQGKDGTAYTIRILPIGGYVRMAGMGEDETELAPGMTLSVELNEQEEVVKINTSKKVQLTNSIPMEMLEADLERELFIKGYVNGDESQEITYKVNHDATIIEQDGTEVRIAPIDVQFQSAKLWQRMLTNFAGPMNNFILAFVLFTVYVFMQGGITYTNTNLIGGIQADSPAQKAELKADDRILAIDGEKVSNWNEFTKIIQANPDKELSLEVESDGKTKEKIMREEFDKIDAVEMLMPALLPAELWKESGRYETYGPNLFRLKDRNDRDFILGPTHEETFTKLIRDEINSYKRLPLNLYQIQAKYRDEKRPRSGLLRGLEFIMKDGYSFHADEESLDQSYRDYEKAYSAIFERCGLDFRAIIGDGGAMGGKDSKEFMAISEIGEDTICFSTEGDYAANLEMATSLYTPKKSHETQLDIEKVATPNSTSIEQVAEFFDVEPQKVIKSVLFIADEEPVMVLVRGDHEVNDVKLKNYLGADFLEEATDQDALKYLGAEFGSVGPVELTEDVKLYADLHVQDLANAVTGANETGYHLTNVNPGRDFTPISYEDLRFVQEGDPSPDGNGTLEFTKGIEIGHIFKLGTRYSESMGATVLDENGREKHVIMGCYGIGVSRLLSAIVEQNADENGINWPAGISPFDLHVVQMNVKDEYQTKLAQEVEAMMTVAGYEVLVDDRNERAGVKFADADLIGCPIRITVGKKAVDGVVEVKIKRTGEMVEVRKEELESTLSILLNAESE</sequence>
<comment type="similarity">
    <text evidence="8">Belongs to the peptidase M50A family.</text>
</comment>
<dbReference type="AlphaFoldDB" id="A0A835FZQ5"/>
<keyword evidence="28" id="KW-0464">Manganese</keyword>
<dbReference type="PROSITE" id="PS50862">
    <property type="entry name" value="AA_TRNA_LIGASE_II"/>
    <property type="match status" value="1"/>
</dbReference>
<evidence type="ECO:0000259" key="34">
    <source>
        <dbReference type="PROSITE" id="PS50862"/>
    </source>
</evidence>
<dbReference type="CDD" id="cd23081">
    <property type="entry name" value="cpPDZ_EcRseP-like"/>
    <property type="match status" value="1"/>
</dbReference>
<dbReference type="GO" id="GO:0005737">
    <property type="term" value="C:cytoplasm"/>
    <property type="evidence" value="ECO:0007669"/>
    <property type="project" value="UniProtKB-SubCell"/>
</dbReference>
<dbReference type="Pfam" id="PF08436">
    <property type="entry name" value="DXP_redisom_C"/>
    <property type="match status" value="1"/>
</dbReference>
<keyword evidence="19" id="KW-0862">Zinc</keyword>
<dbReference type="SUPFAM" id="SSF55681">
    <property type="entry name" value="Class II aaRS and biotin synthetases"/>
    <property type="match status" value="1"/>
</dbReference>
<evidence type="ECO:0000256" key="18">
    <source>
        <dbReference type="ARBA" id="ARBA00022801"/>
    </source>
</evidence>
<reference evidence="35" key="1">
    <citation type="submission" date="2020-08" db="EMBL/GenBank/DDBJ databases">
        <title>Spodoptera exigua strain:BAW_Kor-Di-RS1 Genome sequencing and assembly.</title>
        <authorList>
            <person name="Kim J."/>
            <person name="Nam H.Y."/>
            <person name="Kwon M."/>
            <person name="Choi J.H."/>
            <person name="Cho S.R."/>
            <person name="Kim G.-H."/>
        </authorList>
    </citation>
    <scope>NUCLEOTIDE SEQUENCE</scope>
    <source>
        <strain evidence="35">BAW_Kor-Di-RS1</strain>
        <tissue evidence="35">Whole-body</tissue>
    </source>
</reference>
<accession>A0A835FZQ5</accession>
<evidence type="ECO:0000256" key="21">
    <source>
        <dbReference type="ARBA" id="ARBA00022857"/>
    </source>
</evidence>
<dbReference type="GO" id="GO:0070402">
    <property type="term" value="F:NADPH binding"/>
    <property type="evidence" value="ECO:0007669"/>
    <property type="project" value="InterPro"/>
</dbReference>
<gene>
    <name evidence="35" type="ORF">HW555_014412</name>
</gene>
<dbReference type="UniPathway" id="UPA00056">
    <property type="reaction ID" value="UER00092"/>
</dbReference>
<comment type="caution">
    <text evidence="35">The sequence shown here is derived from an EMBL/GenBank/DDBJ whole genome shotgun (WGS) entry which is preliminary data.</text>
</comment>
<dbReference type="Proteomes" id="UP000648187">
    <property type="component" value="Unassembled WGS sequence"/>
</dbReference>
<keyword evidence="12" id="KW-0963">Cytoplasm</keyword>
<dbReference type="Pfam" id="PF17820">
    <property type="entry name" value="PDZ_6"/>
    <property type="match status" value="1"/>
</dbReference>
<dbReference type="InterPro" id="IPR045864">
    <property type="entry name" value="aa-tRNA-synth_II/BPL/LPL"/>
</dbReference>
<organism evidence="35 36">
    <name type="scientific">Spodoptera exigua</name>
    <name type="common">Beet armyworm</name>
    <name type="synonym">Noctua fulgens</name>
    <dbReference type="NCBI Taxonomy" id="7107"/>
    <lineage>
        <taxon>Eukaryota</taxon>
        <taxon>Metazoa</taxon>
        <taxon>Ecdysozoa</taxon>
        <taxon>Arthropoda</taxon>
        <taxon>Hexapoda</taxon>
        <taxon>Insecta</taxon>
        <taxon>Pterygota</taxon>
        <taxon>Neoptera</taxon>
        <taxon>Endopterygota</taxon>
        <taxon>Lepidoptera</taxon>
        <taxon>Glossata</taxon>
        <taxon>Ditrysia</taxon>
        <taxon>Noctuoidea</taxon>
        <taxon>Noctuidae</taxon>
        <taxon>Amphipyrinae</taxon>
        <taxon>Spodoptera</taxon>
    </lineage>
</organism>
<dbReference type="InterPro" id="IPR001478">
    <property type="entry name" value="PDZ"/>
</dbReference>
<evidence type="ECO:0000256" key="19">
    <source>
        <dbReference type="ARBA" id="ARBA00022833"/>
    </source>
</evidence>
<dbReference type="FunFam" id="3.40.50.800:FF:000011">
    <property type="entry name" value="Proline--tRNA ligase"/>
    <property type="match status" value="1"/>
</dbReference>
<dbReference type="Gene3D" id="3.90.960.10">
    <property type="entry name" value="YbaK/aminoacyl-tRNA synthetase-associated domain"/>
    <property type="match status" value="1"/>
</dbReference>
<dbReference type="GO" id="GO:0019288">
    <property type="term" value="P:isopentenyl diphosphate biosynthetic process, methylerythritol 4-phosphate pathway"/>
    <property type="evidence" value="ECO:0007669"/>
    <property type="project" value="UniProtKB-UniPathway"/>
</dbReference>
<feature type="non-terminal residue" evidence="35">
    <location>
        <position position="1"/>
    </location>
</feature>
<dbReference type="Pfam" id="PF04073">
    <property type="entry name" value="tRNA_edit"/>
    <property type="match status" value="1"/>
</dbReference>
<dbReference type="GO" id="GO:0006508">
    <property type="term" value="P:proteolysis"/>
    <property type="evidence" value="ECO:0007669"/>
    <property type="project" value="UniProtKB-KW"/>
</dbReference>
<dbReference type="InterPro" id="IPR036034">
    <property type="entry name" value="PDZ_sf"/>
</dbReference>
<dbReference type="NCBIfam" id="NF006625">
    <property type="entry name" value="PRK09194.1"/>
    <property type="match status" value="1"/>
</dbReference>
<comment type="similarity">
    <text evidence="7">Belongs to the DXR family.</text>
</comment>
<keyword evidence="15" id="KW-0812">Transmembrane</keyword>
<dbReference type="SUPFAM" id="SSF55347">
    <property type="entry name" value="Glyceraldehyde-3-phosphate dehydrogenase-like, C-terminal domain"/>
    <property type="match status" value="1"/>
</dbReference>
<dbReference type="Gene3D" id="3.40.50.720">
    <property type="entry name" value="NAD(P)-binding Rossmann-like Domain"/>
    <property type="match status" value="1"/>
</dbReference>
<dbReference type="Pfam" id="PF02670">
    <property type="entry name" value="DXP_reductoisom"/>
    <property type="match status" value="1"/>
</dbReference>
<evidence type="ECO:0000256" key="7">
    <source>
        <dbReference type="ARBA" id="ARBA00006825"/>
    </source>
</evidence>
<evidence type="ECO:0000256" key="26">
    <source>
        <dbReference type="ARBA" id="ARBA00023136"/>
    </source>
</evidence>
<evidence type="ECO:0000256" key="5">
    <source>
        <dbReference type="ARBA" id="ARBA00004496"/>
    </source>
</evidence>
<dbReference type="SMART" id="SM00228">
    <property type="entry name" value="PDZ"/>
    <property type="match status" value="1"/>
</dbReference>
<comment type="subunit">
    <text evidence="9">Homodimer.</text>
</comment>
<evidence type="ECO:0000256" key="4">
    <source>
        <dbReference type="ARBA" id="ARBA00004141"/>
    </source>
</evidence>
<dbReference type="GO" id="GO:0030145">
    <property type="term" value="F:manganese ion binding"/>
    <property type="evidence" value="ECO:0007669"/>
    <property type="project" value="TreeGrafter"/>
</dbReference>
<keyword evidence="29" id="KW-0414">Isoprene biosynthesis</keyword>
<evidence type="ECO:0000313" key="35">
    <source>
        <dbReference type="EMBL" id="KAF9404289.1"/>
    </source>
</evidence>
<dbReference type="CDD" id="cd06163">
    <property type="entry name" value="S2P-M50_PDZ_RseP-like"/>
    <property type="match status" value="1"/>
</dbReference>
<dbReference type="Gene3D" id="3.40.50.800">
    <property type="entry name" value="Anticodon-binding domain"/>
    <property type="match status" value="1"/>
</dbReference>
<dbReference type="InterPro" id="IPR007214">
    <property type="entry name" value="YbaK/aa-tRNA-synth-assoc-dom"/>
</dbReference>
<evidence type="ECO:0000256" key="3">
    <source>
        <dbReference type="ARBA" id="ARBA00001947"/>
    </source>
</evidence>
<evidence type="ECO:0000256" key="8">
    <source>
        <dbReference type="ARBA" id="ARBA00009989"/>
    </source>
</evidence>
<keyword evidence="14" id="KW-0645">Protease</keyword>
<dbReference type="InterPro" id="IPR006195">
    <property type="entry name" value="aa-tRNA-synth_II"/>
</dbReference>
<dbReference type="Pfam" id="PF02163">
    <property type="entry name" value="Peptidase_M50"/>
    <property type="match status" value="1"/>
</dbReference>
<evidence type="ECO:0000256" key="28">
    <source>
        <dbReference type="ARBA" id="ARBA00023211"/>
    </source>
</evidence>
<dbReference type="InterPro" id="IPR013512">
    <property type="entry name" value="DXP_reductoisomerase_N"/>
</dbReference>
<evidence type="ECO:0000256" key="1">
    <source>
        <dbReference type="ARBA" id="ARBA00001936"/>
    </source>
</evidence>
<evidence type="ECO:0000256" key="13">
    <source>
        <dbReference type="ARBA" id="ARBA00022598"/>
    </source>
</evidence>
<dbReference type="InterPro" id="IPR004154">
    <property type="entry name" value="Anticodon-bd"/>
</dbReference>
<dbReference type="Pfam" id="PF03129">
    <property type="entry name" value="HGTP_anticodon"/>
    <property type="match status" value="1"/>
</dbReference>
<evidence type="ECO:0000256" key="27">
    <source>
        <dbReference type="ARBA" id="ARBA00023146"/>
    </source>
</evidence>
<comment type="cofactor">
    <cofactor evidence="1">
        <name>Mn(2+)</name>
        <dbReference type="ChEBI" id="CHEBI:29035"/>
    </cofactor>
</comment>
<dbReference type="SUPFAM" id="SSF50156">
    <property type="entry name" value="PDZ domain-like"/>
    <property type="match status" value="1"/>
</dbReference>
<evidence type="ECO:0000256" key="9">
    <source>
        <dbReference type="ARBA" id="ARBA00011738"/>
    </source>
</evidence>
<evidence type="ECO:0000256" key="33">
    <source>
        <dbReference type="ARBA" id="ARBA00048543"/>
    </source>
</evidence>
<dbReference type="InterPro" id="IPR044140">
    <property type="entry name" value="ProRS_anticodon_short"/>
</dbReference>
<evidence type="ECO:0000256" key="17">
    <source>
        <dbReference type="ARBA" id="ARBA00022741"/>
    </source>
</evidence>
<dbReference type="InterPro" id="IPR004500">
    <property type="entry name" value="Pro-tRNA-synth_IIa_bac-type"/>
</dbReference>
<evidence type="ECO:0000256" key="20">
    <source>
        <dbReference type="ARBA" id="ARBA00022840"/>
    </source>
</evidence>
<dbReference type="CDD" id="cd04334">
    <property type="entry name" value="ProRS-INS"/>
    <property type="match status" value="1"/>
</dbReference>
<dbReference type="InterPro" id="IPR036754">
    <property type="entry name" value="YbaK/aa-tRNA-synt-asso_dom_sf"/>
</dbReference>
<dbReference type="InterPro" id="IPR002316">
    <property type="entry name" value="Pro-tRNA-ligase_IIa"/>
</dbReference>
<dbReference type="PANTHER" id="PTHR30525">
    <property type="entry name" value="1-DEOXY-D-XYLULOSE 5-PHOSPHATE REDUCTOISOMERASE"/>
    <property type="match status" value="1"/>
</dbReference>
<dbReference type="InterPro" id="IPR036169">
    <property type="entry name" value="DXPR_C_sf"/>
</dbReference>
<keyword evidence="27" id="KW-0030">Aminoacyl-tRNA synthetase</keyword>
<comment type="pathway">
    <text evidence="6">Isoprenoid biosynthesis; isopentenyl diphosphate biosynthesis via DXP pathway; isopentenyl diphosphate from 1-deoxy-D-xylulose 5-phosphate: step 1/6.</text>
</comment>
<evidence type="ECO:0000256" key="31">
    <source>
        <dbReference type="ARBA" id="ARBA00031612"/>
    </source>
</evidence>
<dbReference type="SUPFAM" id="SSF51735">
    <property type="entry name" value="NAD(P)-binding Rossmann-fold domains"/>
    <property type="match status" value="1"/>
</dbReference>